<dbReference type="EMBL" id="AP021879">
    <property type="protein sequence ID" value="BBO90292.1"/>
    <property type="molecule type" value="Genomic_DNA"/>
</dbReference>
<dbReference type="AlphaFoldDB" id="A0A5K8ACA2"/>
<dbReference type="PANTHER" id="PTHR33755">
    <property type="entry name" value="TOXIN PARE1-RELATED"/>
    <property type="match status" value="1"/>
</dbReference>
<dbReference type="InterPro" id="IPR035093">
    <property type="entry name" value="RelE/ParE_toxin_dom_sf"/>
</dbReference>
<dbReference type="InterPro" id="IPR007712">
    <property type="entry name" value="RelE/ParE_toxin"/>
</dbReference>
<dbReference type="Proteomes" id="UP000422108">
    <property type="component" value="Chromosome"/>
</dbReference>
<accession>A0A5K8ACA2</accession>
<dbReference type="InterPro" id="IPR051803">
    <property type="entry name" value="TA_system_RelE-like_toxin"/>
</dbReference>
<sequence length="91" mass="10868">MELRWTSKALSDLVRLYEFLAPVNKPAAARAIQALTKAPTILLTNPRIGERLFQFEPREVRRILVKNYEVRYEIQDSIIYVLRLWHTREDR</sequence>
<protein>
    <submittedName>
        <fullName evidence="3">Plasmid stabilization protein</fullName>
    </submittedName>
</protein>
<keyword evidence="4" id="KW-1185">Reference proteome</keyword>
<name>A0A5K8ACA2_9BACT</name>
<dbReference type="RefSeq" id="WP_155311368.1">
    <property type="nucleotide sequence ID" value="NZ_AP021879.1"/>
</dbReference>
<gene>
    <name evidence="3" type="ORF">DSCOOX_34720</name>
</gene>
<keyword evidence="2" id="KW-1277">Toxin-antitoxin system</keyword>
<organism evidence="3 4">
    <name type="scientific">Desulfosarcina ovata subsp. ovata</name>
    <dbReference type="NCBI Taxonomy" id="2752305"/>
    <lineage>
        <taxon>Bacteria</taxon>
        <taxon>Pseudomonadati</taxon>
        <taxon>Thermodesulfobacteriota</taxon>
        <taxon>Desulfobacteria</taxon>
        <taxon>Desulfobacterales</taxon>
        <taxon>Desulfosarcinaceae</taxon>
        <taxon>Desulfosarcina</taxon>
    </lineage>
</organism>
<reference evidence="3 4" key="1">
    <citation type="submission" date="2019-11" db="EMBL/GenBank/DDBJ databases">
        <title>Comparative genomics of hydrocarbon-degrading Desulfosarcina strains.</title>
        <authorList>
            <person name="Watanabe M."/>
            <person name="Kojima H."/>
            <person name="Fukui M."/>
        </authorList>
    </citation>
    <scope>NUCLEOTIDE SEQUENCE [LARGE SCALE GENOMIC DNA]</scope>
    <source>
        <strain evidence="4">oXyS1</strain>
    </source>
</reference>
<evidence type="ECO:0000256" key="2">
    <source>
        <dbReference type="ARBA" id="ARBA00022649"/>
    </source>
</evidence>
<dbReference type="PANTHER" id="PTHR33755:SF7">
    <property type="entry name" value="TOXIN MODULE OF TOXIN-ANTITOXIN SYSTEM RELE_STBE FAMILY"/>
    <property type="match status" value="1"/>
</dbReference>
<comment type="similarity">
    <text evidence="1">Belongs to the RelE toxin family.</text>
</comment>
<proteinExistence type="inferred from homology"/>
<dbReference type="Pfam" id="PF05016">
    <property type="entry name" value="ParE_toxin"/>
    <property type="match status" value="1"/>
</dbReference>
<evidence type="ECO:0000256" key="1">
    <source>
        <dbReference type="ARBA" id="ARBA00006226"/>
    </source>
</evidence>
<dbReference type="Gene3D" id="3.30.2310.20">
    <property type="entry name" value="RelE-like"/>
    <property type="match status" value="1"/>
</dbReference>
<evidence type="ECO:0000313" key="4">
    <source>
        <dbReference type="Proteomes" id="UP000422108"/>
    </source>
</evidence>
<dbReference type="SUPFAM" id="SSF143011">
    <property type="entry name" value="RelE-like"/>
    <property type="match status" value="1"/>
</dbReference>
<evidence type="ECO:0000313" key="3">
    <source>
        <dbReference type="EMBL" id="BBO90292.1"/>
    </source>
</evidence>